<keyword evidence="2" id="KW-0813">Transport</keyword>
<dbReference type="Pfam" id="PF00083">
    <property type="entry name" value="Sugar_tr"/>
    <property type="match status" value="1"/>
</dbReference>
<protein>
    <submittedName>
        <fullName evidence="10">Alpha-ketoglutarate permease</fullName>
    </submittedName>
</protein>
<feature type="transmembrane region" description="Helical" evidence="8">
    <location>
        <begin position="347"/>
        <end position="371"/>
    </location>
</feature>
<organism evidence="10 11">
    <name type="scientific">Paraburkholderia caribensis MBA4</name>
    <dbReference type="NCBI Taxonomy" id="1323664"/>
    <lineage>
        <taxon>Bacteria</taxon>
        <taxon>Pseudomonadati</taxon>
        <taxon>Pseudomonadota</taxon>
        <taxon>Betaproteobacteria</taxon>
        <taxon>Burkholderiales</taxon>
        <taxon>Burkholderiaceae</taxon>
        <taxon>Paraburkholderia</taxon>
    </lineage>
</organism>
<dbReference type="InterPro" id="IPR005828">
    <property type="entry name" value="MFS_sugar_transport-like"/>
</dbReference>
<dbReference type="AlphaFoldDB" id="A0A0P0RG46"/>
<evidence type="ECO:0000256" key="7">
    <source>
        <dbReference type="ARBA" id="ARBA00023136"/>
    </source>
</evidence>
<feature type="transmembrane region" description="Helical" evidence="8">
    <location>
        <begin position="94"/>
        <end position="113"/>
    </location>
</feature>
<dbReference type="SUPFAM" id="SSF103473">
    <property type="entry name" value="MFS general substrate transporter"/>
    <property type="match status" value="1"/>
</dbReference>
<dbReference type="PANTHER" id="PTHR43528">
    <property type="entry name" value="ALPHA-KETOGLUTARATE PERMEASE"/>
    <property type="match status" value="1"/>
</dbReference>
<dbReference type="PROSITE" id="PS50850">
    <property type="entry name" value="MFS"/>
    <property type="match status" value="1"/>
</dbReference>
<feature type="transmembrane region" description="Helical" evidence="8">
    <location>
        <begin position="383"/>
        <end position="404"/>
    </location>
</feature>
<feature type="transmembrane region" description="Helical" evidence="8">
    <location>
        <begin position="257"/>
        <end position="277"/>
    </location>
</feature>
<evidence type="ECO:0000313" key="10">
    <source>
        <dbReference type="EMBL" id="ALL67441.1"/>
    </source>
</evidence>
<evidence type="ECO:0000256" key="2">
    <source>
        <dbReference type="ARBA" id="ARBA00022448"/>
    </source>
</evidence>
<dbReference type="EMBL" id="CP012747">
    <property type="protein sequence ID" value="ALL67441.1"/>
    <property type="molecule type" value="Genomic_DNA"/>
</dbReference>
<dbReference type="PANTHER" id="PTHR43528:SF5">
    <property type="entry name" value="PROLINE_BETAINE TRANSPORTER"/>
    <property type="match status" value="1"/>
</dbReference>
<evidence type="ECO:0000256" key="5">
    <source>
        <dbReference type="ARBA" id="ARBA00022847"/>
    </source>
</evidence>
<feature type="transmembrane region" description="Helical" evidence="8">
    <location>
        <begin position="62"/>
        <end position="87"/>
    </location>
</feature>
<feature type="transmembrane region" description="Helical" evidence="8">
    <location>
        <begin position="416"/>
        <end position="434"/>
    </location>
</feature>
<sequence length="451" mass="48482">MAATPHDLTLQASPAARRERLRSIIGGSAGNVIEWYDFLAYSIFSIYFSKAFFPGGNQTAQLLNAAAVAAIGYVVRPLGSWAIGALADRHGRRVALSVSVAMMSVGSLIIALTPTYATIGVAAPAVLVCARLLQGFSMGGEAGTSATYLSEMAPTGRRGFFVGFVQVTVVMGQLVALALMLVLQRFALTPTQLEEWGWRIPFAIGGALAVFALYLRRGIAETDAFERADTLAAGQASRESERGSLLALLVRHRMQTLWTIGISIGGTVAFYTFTIYLQKYMVNTTGFTRDTATLIATAALVIYMGFQPLYGLLSDVVGRRPVMLIFGIGGTFCTVPLMHALGSTHSVWAAFALNLAALGILSGFSSIHWLVKSELFPAKLRALGVGLPFAVVSSVMGGTTEYLALKFKHAGHESWFFYYVSACAAVSLVTYWLMPETRHRSVIDEEARGQA</sequence>
<evidence type="ECO:0000256" key="1">
    <source>
        <dbReference type="ARBA" id="ARBA00004651"/>
    </source>
</evidence>
<dbReference type="Gene3D" id="1.20.1250.20">
    <property type="entry name" value="MFS general substrate transporter like domains"/>
    <property type="match status" value="1"/>
</dbReference>
<comment type="subcellular location">
    <subcellularLocation>
        <location evidence="1">Cell membrane</location>
        <topology evidence="1">Multi-pass membrane protein</topology>
    </subcellularLocation>
</comment>
<feature type="transmembrane region" description="Helical" evidence="8">
    <location>
        <begin position="119"/>
        <end position="139"/>
    </location>
</feature>
<evidence type="ECO:0000256" key="8">
    <source>
        <dbReference type="SAM" id="Phobius"/>
    </source>
</evidence>
<feature type="transmembrane region" description="Helical" evidence="8">
    <location>
        <begin position="160"/>
        <end position="184"/>
    </location>
</feature>
<dbReference type="Proteomes" id="UP000019146">
    <property type="component" value="Chromosome 2"/>
</dbReference>
<proteinExistence type="predicted"/>
<keyword evidence="5" id="KW-0769">Symport</keyword>
<keyword evidence="7 8" id="KW-0472">Membrane</keyword>
<gene>
    <name evidence="10" type="ORF">K788_0005395</name>
</gene>
<dbReference type="PROSITE" id="PS00217">
    <property type="entry name" value="SUGAR_TRANSPORT_2"/>
    <property type="match status" value="1"/>
</dbReference>
<evidence type="ECO:0000259" key="9">
    <source>
        <dbReference type="PROSITE" id="PS50850"/>
    </source>
</evidence>
<dbReference type="GeneID" id="69971271"/>
<evidence type="ECO:0000256" key="6">
    <source>
        <dbReference type="ARBA" id="ARBA00022989"/>
    </source>
</evidence>
<dbReference type="RefSeq" id="WP_036000423.1">
    <property type="nucleotide sequence ID" value="NZ_CP012747.1"/>
</dbReference>
<evidence type="ECO:0000256" key="4">
    <source>
        <dbReference type="ARBA" id="ARBA00022692"/>
    </source>
</evidence>
<keyword evidence="3" id="KW-1003">Cell membrane</keyword>
<dbReference type="InterPro" id="IPR051084">
    <property type="entry name" value="H+-coupled_symporters"/>
</dbReference>
<dbReference type="KEGG" id="bcai:K788_0005395"/>
<dbReference type="InterPro" id="IPR005829">
    <property type="entry name" value="Sugar_transporter_CS"/>
</dbReference>
<dbReference type="GO" id="GO:0005886">
    <property type="term" value="C:plasma membrane"/>
    <property type="evidence" value="ECO:0007669"/>
    <property type="project" value="UniProtKB-SubCell"/>
</dbReference>
<reference evidence="10 11" key="1">
    <citation type="journal article" date="2014" name="Genome Announc.">
        <title>Draft Genome Sequence of the Haloacid-Degrading Burkholderia caribensis Strain MBA4.</title>
        <authorList>
            <person name="Pan Y."/>
            <person name="Kong K.F."/>
            <person name="Tsang J.S."/>
        </authorList>
    </citation>
    <scope>NUCLEOTIDE SEQUENCE [LARGE SCALE GENOMIC DNA]</scope>
    <source>
        <strain evidence="10 11">MBA4</strain>
    </source>
</reference>
<dbReference type="GO" id="GO:0015293">
    <property type="term" value="F:symporter activity"/>
    <property type="evidence" value="ECO:0007669"/>
    <property type="project" value="UniProtKB-KW"/>
</dbReference>
<dbReference type="InterPro" id="IPR020846">
    <property type="entry name" value="MFS_dom"/>
</dbReference>
<keyword evidence="6 8" id="KW-1133">Transmembrane helix</keyword>
<accession>A0A0P0RG46</accession>
<feature type="transmembrane region" description="Helical" evidence="8">
    <location>
        <begin position="196"/>
        <end position="215"/>
    </location>
</feature>
<feature type="transmembrane region" description="Helical" evidence="8">
    <location>
        <begin position="292"/>
        <end position="310"/>
    </location>
</feature>
<dbReference type="InterPro" id="IPR036259">
    <property type="entry name" value="MFS_trans_sf"/>
</dbReference>
<feature type="transmembrane region" description="Helical" evidence="8">
    <location>
        <begin position="322"/>
        <end position="341"/>
    </location>
</feature>
<dbReference type="CDD" id="cd17367">
    <property type="entry name" value="MFS_KgtP"/>
    <property type="match status" value="1"/>
</dbReference>
<evidence type="ECO:0000256" key="3">
    <source>
        <dbReference type="ARBA" id="ARBA00022475"/>
    </source>
</evidence>
<feature type="domain" description="Major facilitator superfamily (MFS) profile" evidence="9">
    <location>
        <begin position="23"/>
        <end position="438"/>
    </location>
</feature>
<evidence type="ECO:0000313" key="11">
    <source>
        <dbReference type="Proteomes" id="UP000019146"/>
    </source>
</evidence>
<keyword evidence="4 8" id="KW-0812">Transmembrane</keyword>
<name>A0A0P0RG46_9BURK</name>
<dbReference type="FunFam" id="1.20.1250.20:FF:000001">
    <property type="entry name" value="Dicarboxylate MFS transporter"/>
    <property type="match status" value="1"/>
</dbReference>